<keyword evidence="5" id="KW-1185">Reference proteome</keyword>
<name>A0AAD5Y4I5_9FUNG</name>
<dbReference type="EMBL" id="JADGKB010000073">
    <property type="protein sequence ID" value="KAJ3255052.1"/>
    <property type="molecule type" value="Genomic_DNA"/>
</dbReference>
<sequence length="1700" mass="195032">MCLKLNGGFGKHSNLTHTPSYLICKLKDIRLTKLEVFSEIVDGYQFLKEIYTQEKFTQLFDAIEDIQSDDIRRDECQSDYEYCVLLQISAIKTKADNHPALFEEIVALYYLLDEKYEKTVNYRQQLLLHDLFKSNRAINERFLETMHCIINNCKSIDFKQEIKYFRIDRSPSKELETILKEFARELQLLCTPCRIDEDEERLVDEIKNLKIKLESKQEEMTRKNNFRRGHNFNPATAGLEIDVQQLQLQLEDKELSLKIIQEIRETKRNKILASKEVLFEEDCSPQEIAEAKEITVKTKARAGTEAEKTEISAREQYFKKALNFLKDKAIQSTIEMADLQKLPEIAYFRNLLAQIKQRRARNLTELFPTATEFQKYLNNYLFLKQYNELFPEKRRLLLDHIKILKRDKKPLKPGAAPFSKYLASLYQQKIYLWNNYEYVLTEFETIQYMQYAAQFKQALQTLTCVCECKLLLSAIELDQTDLVDVRIGYLLYLLDSKQIEEPKIKFILAQMKQRENTDADLIFQLKRQVQTIEQSNFPPYTNDIGAYIQQQQLVRWLFLHIPKLRSEQSQIVLDQLSAYNKYNFLPLDNSFASETTLVNDSTKKLPLSFQKQDRIKGFYSLTKTAISLILLLNPHSNSGVDHLITISYEINNLLNSIKEDNISKSTFLKSIEVACTEMKANIKSTQYRNAKDIFNKSYFDRLFDKLKLNLSTTWNATIHSLSLVYSNYFRCPRPNSSVTICIKIIHILIEILPQSSSTTISPDVNYFIKIVDSIEVKLSNFGDILADEHRNKFESIILQAANDIITILKEFRIIFSFLNIHNFILYLNSELPFKVMVPPIFNQFYTVKMTYLNKHFKSIGKISNTVKQTLDIIQNRYFSPEVEKLLMEYRSELVVFASDLDYCTESIVFRLTYSSNKKPTIIKELGDKIELLMLKNTKLDIEGGIKNLQVLKHTIAEKELQKRTLDHEIAISRRQNIVSVFNHNLYDRKIKRKSDELKQVENKIHYLNLLTNLPPYSTDTQYTSQISQLILMINEDKSLAFGFNNFAIRYASQFGHMELVKELLKYEAVVRHMQDSQRSNNGNLHFEPIQLAIMNGHLEILSLLLKYAPPAHFTIIWAAEHQFWEAVKVLLVDKRIHSNILNNILVVLASKDGKLDIVDYLTRDDTVDPAAQENSAFIEACGGGHLNIAQFLLKFKCVVPNSQRNRAVQLAAKNGKSKIVKFLLQLEKVDPTDNNNEAIKAAVENNHANTVEILLCDPRVDPNIEGSELLHIACRKGRIRALQALINDKRTVIPFSDKGNFIIAVNHGKDKLLSFLQNINYTVDLKSYEFGIQDQFAPEDGELAINYKPHQLINTLAGDDEEFVDALEYAEPHKSYGEMLNCYSQNGRASLVELILKDDNPYLSSNGCNALIIACQNGHLPIVKSLFDPSVDGNISLILACKNGHAEVVDLLLQDSRVDPAVNNNSPIIFAARNGHLGVVELLLKHPKVDASDNDNSAMSLARDSGHKDVVAALLKNPKVALLAAFENQDPDSVFELISAGDFAPQFKNNYTIRMACINGYVSVVEKLLGDKRVNPAANGNQALIGAIKNGHDRVVEMLLGDYRVDIKKQEGTIFKTCCEFNRIGILFKLMEDRRINPERVVSDGLLAATMRGNLEIVDAILSKPDYLKALKAGDIFSTVFKFAKSKNEKTIMNALDKVK</sequence>
<evidence type="ECO:0000313" key="5">
    <source>
        <dbReference type="Proteomes" id="UP001210925"/>
    </source>
</evidence>
<keyword evidence="1" id="KW-0677">Repeat</keyword>
<reference evidence="4" key="1">
    <citation type="submission" date="2020-05" db="EMBL/GenBank/DDBJ databases">
        <title>Phylogenomic resolution of chytrid fungi.</title>
        <authorList>
            <person name="Stajich J.E."/>
            <person name="Amses K."/>
            <person name="Simmons R."/>
            <person name="Seto K."/>
            <person name="Myers J."/>
            <person name="Bonds A."/>
            <person name="Quandt C.A."/>
            <person name="Barry K."/>
            <person name="Liu P."/>
            <person name="Grigoriev I."/>
            <person name="Longcore J.E."/>
            <person name="James T.Y."/>
        </authorList>
    </citation>
    <scope>NUCLEOTIDE SEQUENCE</scope>
    <source>
        <strain evidence="4">PLAUS21</strain>
    </source>
</reference>
<keyword evidence="3" id="KW-0175">Coiled coil</keyword>
<proteinExistence type="predicted"/>
<dbReference type="Pfam" id="PF12796">
    <property type="entry name" value="Ank_2"/>
    <property type="match status" value="3"/>
</dbReference>
<dbReference type="PANTHER" id="PTHR24166">
    <property type="entry name" value="ROLLING PEBBLES, ISOFORM B"/>
    <property type="match status" value="1"/>
</dbReference>
<evidence type="ECO:0000256" key="1">
    <source>
        <dbReference type="ARBA" id="ARBA00022737"/>
    </source>
</evidence>
<evidence type="ECO:0008006" key="6">
    <source>
        <dbReference type="Google" id="ProtNLM"/>
    </source>
</evidence>
<dbReference type="InterPro" id="IPR050889">
    <property type="entry name" value="Dendritic_Spine_Reg/Scaffold"/>
</dbReference>
<dbReference type="InterPro" id="IPR002110">
    <property type="entry name" value="Ankyrin_rpt"/>
</dbReference>
<comment type="caution">
    <text evidence="4">The sequence shown here is derived from an EMBL/GenBank/DDBJ whole genome shotgun (WGS) entry which is preliminary data.</text>
</comment>
<evidence type="ECO:0000256" key="3">
    <source>
        <dbReference type="SAM" id="Coils"/>
    </source>
</evidence>
<dbReference type="Proteomes" id="UP001210925">
    <property type="component" value="Unassembled WGS sequence"/>
</dbReference>
<evidence type="ECO:0000256" key="2">
    <source>
        <dbReference type="ARBA" id="ARBA00023043"/>
    </source>
</evidence>
<feature type="coiled-coil region" evidence="3">
    <location>
        <begin position="199"/>
        <end position="263"/>
    </location>
</feature>
<dbReference type="SMART" id="SM00248">
    <property type="entry name" value="ANK"/>
    <property type="match status" value="13"/>
</dbReference>
<accession>A0AAD5Y4I5</accession>
<gene>
    <name evidence="4" type="ORF">HK103_006672</name>
</gene>
<dbReference type="SUPFAM" id="SSF48403">
    <property type="entry name" value="Ankyrin repeat"/>
    <property type="match status" value="2"/>
</dbReference>
<keyword evidence="2" id="KW-0040">ANK repeat</keyword>
<evidence type="ECO:0000313" key="4">
    <source>
        <dbReference type="EMBL" id="KAJ3255052.1"/>
    </source>
</evidence>
<dbReference type="Gene3D" id="1.25.40.20">
    <property type="entry name" value="Ankyrin repeat-containing domain"/>
    <property type="match status" value="5"/>
</dbReference>
<protein>
    <recommendedName>
        <fullName evidence="6">Ankyrin repeat protein</fullName>
    </recommendedName>
</protein>
<organism evidence="4 5">
    <name type="scientific">Boothiomyces macroporosus</name>
    <dbReference type="NCBI Taxonomy" id="261099"/>
    <lineage>
        <taxon>Eukaryota</taxon>
        <taxon>Fungi</taxon>
        <taxon>Fungi incertae sedis</taxon>
        <taxon>Chytridiomycota</taxon>
        <taxon>Chytridiomycota incertae sedis</taxon>
        <taxon>Chytridiomycetes</taxon>
        <taxon>Rhizophydiales</taxon>
        <taxon>Terramycetaceae</taxon>
        <taxon>Boothiomyces</taxon>
    </lineage>
</organism>
<dbReference type="InterPro" id="IPR036770">
    <property type="entry name" value="Ankyrin_rpt-contain_sf"/>
</dbReference>
<dbReference type="PANTHER" id="PTHR24166:SF48">
    <property type="entry name" value="PROTEIN VAPYRIN"/>
    <property type="match status" value="1"/>
</dbReference>